<evidence type="ECO:0000313" key="2">
    <source>
        <dbReference type="Proteomes" id="UP001595816"/>
    </source>
</evidence>
<protein>
    <submittedName>
        <fullName evidence="1">Uncharacterized protein</fullName>
    </submittedName>
</protein>
<dbReference type="EMBL" id="JBHSAY010000006">
    <property type="protein sequence ID" value="MFC4131172.1"/>
    <property type="molecule type" value="Genomic_DNA"/>
</dbReference>
<reference evidence="2" key="1">
    <citation type="journal article" date="2019" name="Int. J. Syst. Evol. Microbiol.">
        <title>The Global Catalogue of Microorganisms (GCM) 10K type strain sequencing project: providing services to taxonomists for standard genome sequencing and annotation.</title>
        <authorList>
            <consortium name="The Broad Institute Genomics Platform"/>
            <consortium name="The Broad Institute Genome Sequencing Center for Infectious Disease"/>
            <person name="Wu L."/>
            <person name="Ma J."/>
        </authorList>
    </citation>
    <scope>NUCLEOTIDE SEQUENCE [LARGE SCALE GENOMIC DNA]</scope>
    <source>
        <strain evidence="2">CGMCC 4.7289</strain>
    </source>
</reference>
<gene>
    <name evidence="1" type="ORF">ACFOZ4_11210</name>
</gene>
<accession>A0ABV8LLH7</accession>
<keyword evidence="2" id="KW-1185">Reference proteome</keyword>
<evidence type="ECO:0000313" key="1">
    <source>
        <dbReference type="EMBL" id="MFC4131172.1"/>
    </source>
</evidence>
<dbReference type="RefSeq" id="WP_253754449.1">
    <property type="nucleotide sequence ID" value="NZ_JAMZDZ010000001.1"/>
</dbReference>
<proteinExistence type="predicted"/>
<name>A0ABV8LLH7_9ACTN</name>
<dbReference type="Proteomes" id="UP001595816">
    <property type="component" value="Unassembled WGS sequence"/>
</dbReference>
<sequence length="183" mass="19245">MGYVHTYGYQPGSDPFAAAWPAIVGDVQTIIAAVAEIGIAVCGPMGTGDPIADLSDGIMLNGDDAAGLSFDGFDLPAPHHTPGAPADCRVWRFVKTARRPYDLAVTAILLRAHLLAPEVFAIGSDGQWAEEWTTPPGVNPRDLVARLFGVHVADDPLADPSEGMAIGPTGWIDPRLVDNPVIP</sequence>
<organism evidence="1 2">
    <name type="scientific">Hamadaea flava</name>
    <dbReference type="NCBI Taxonomy" id="1742688"/>
    <lineage>
        <taxon>Bacteria</taxon>
        <taxon>Bacillati</taxon>
        <taxon>Actinomycetota</taxon>
        <taxon>Actinomycetes</taxon>
        <taxon>Micromonosporales</taxon>
        <taxon>Micromonosporaceae</taxon>
        <taxon>Hamadaea</taxon>
    </lineage>
</organism>
<comment type="caution">
    <text evidence="1">The sequence shown here is derived from an EMBL/GenBank/DDBJ whole genome shotgun (WGS) entry which is preliminary data.</text>
</comment>